<organism evidence="1">
    <name type="scientific">Rhizophora mucronata</name>
    <name type="common">Asiatic mangrove</name>
    <dbReference type="NCBI Taxonomy" id="61149"/>
    <lineage>
        <taxon>Eukaryota</taxon>
        <taxon>Viridiplantae</taxon>
        <taxon>Streptophyta</taxon>
        <taxon>Embryophyta</taxon>
        <taxon>Tracheophyta</taxon>
        <taxon>Spermatophyta</taxon>
        <taxon>Magnoliopsida</taxon>
        <taxon>eudicotyledons</taxon>
        <taxon>Gunneridae</taxon>
        <taxon>Pentapetalae</taxon>
        <taxon>rosids</taxon>
        <taxon>fabids</taxon>
        <taxon>Malpighiales</taxon>
        <taxon>Rhizophoraceae</taxon>
        <taxon>Rhizophora</taxon>
    </lineage>
</organism>
<evidence type="ECO:0000313" key="1">
    <source>
        <dbReference type="EMBL" id="MBX44129.1"/>
    </source>
</evidence>
<reference evidence="1" key="1">
    <citation type="submission" date="2018-02" db="EMBL/GenBank/DDBJ databases">
        <title>Rhizophora mucronata_Transcriptome.</title>
        <authorList>
            <person name="Meera S.P."/>
            <person name="Sreeshan A."/>
            <person name="Augustine A."/>
        </authorList>
    </citation>
    <scope>NUCLEOTIDE SEQUENCE</scope>
    <source>
        <tissue evidence="1">Leaf</tissue>
    </source>
</reference>
<protein>
    <submittedName>
        <fullName evidence="1">Uncharacterized protein</fullName>
    </submittedName>
</protein>
<dbReference type="AlphaFoldDB" id="A0A2P2NNP7"/>
<accession>A0A2P2NNP7</accession>
<proteinExistence type="predicted"/>
<sequence length="32" mass="3663">MLKREANHINNGISCTPHALKRLTSFLTPRNE</sequence>
<name>A0A2P2NNP7_RHIMU</name>
<dbReference type="EMBL" id="GGEC01063645">
    <property type="protein sequence ID" value="MBX44129.1"/>
    <property type="molecule type" value="Transcribed_RNA"/>
</dbReference>